<dbReference type="AlphaFoldDB" id="A0A0N4V1J2"/>
<evidence type="ECO:0000313" key="3">
    <source>
        <dbReference type="WBParaSite" id="EVEC_0000382301-mRNA-1"/>
    </source>
</evidence>
<gene>
    <name evidence="1" type="ORF">EVEC_LOCUS3531</name>
</gene>
<dbReference type="WBParaSite" id="EVEC_0000382301-mRNA-1">
    <property type="protein sequence ID" value="EVEC_0000382301-mRNA-1"/>
    <property type="gene ID" value="EVEC_0000382301"/>
</dbReference>
<evidence type="ECO:0000313" key="2">
    <source>
        <dbReference type="Proteomes" id="UP000274131"/>
    </source>
</evidence>
<reference evidence="3" key="1">
    <citation type="submission" date="2017-02" db="UniProtKB">
        <authorList>
            <consortium name="WormBaseParasite"/>
        </authorList>
    </citation>
    <scope>IDENTIFICATION</scope>
</reference>
<keyword evidence="2" id="KW-1185">Reference proteome</keyword>
<reference evidence="1 2" key="2">
    <citation type="submission" date="2018-10" db="EMBL/GenBank/DDBJ databases">
        <authorList>
            <consortium name="Pathogen Informatics"/>
        </authorList>
    </citation>
    <scope>NUCLEOTIDE SEQUENCE [LARGE SCALE GENOMIC DNA]</scope>
</reference>
<evidence type="ECO:0000313" key="1">
    <source>
        <dbReference type="EMBL" id="VDD88388.1"/>
    </source>
</evidence>
<name>A0A0N4V1J2_ENTVE</name>
<proteinExistence type="predicted"/>
<accession>A0A0N4V1J2</accession>
<dbReference type="EMBL" id="UXUI01007616">
    <property type="protein sequence ID" value="VDD88388.1"/>
    <property type="molecule type" value="Genomic_DNA"/>
</dbReference>
<organism evidence="3">
    <name type="scientific">Enterobius vermicularis</name>
    <name type="common">Human pinworm</name>
    <dbReference type="NCBI Taxonomy" id="51028"/>
    <lineage>
        <taxon>Eukaryota</taxon>
        <taxon>Metazoa</taxon>
        <taxon>Ecdysozoa</taxon>
        <taxon>Nematoda</taxon>
        <taxon>Chromadorea</taxon>
        <taxon>Rhabditida</taxon>
        <taxon>Spirurina</taxon>
        <taxon>Oxyuridomorpha</taxon>
        <taxon>Oxyuroidea</taxon>
        <taxon>Oxyuridae</taxon>
        <taxon>Enterobius</taxon>
    </lineage>
</organism>
<dbReference type="Proteomes" id="UP000274131">
    <property type="component" value="Unassembled WGS sequence"/>
</dbReference>
<sequence length="78" mass="8610">MGNIVLNRQAANQPTKLSKQAVLIVEGRLWERCVIEVGCAGISQSSISVCTYVCASAVFGILIRFFEESFKDWSLAQK</sequence>
<protein>
    <submittedName>
        <fullName evidence="3">Pectin lyase-like superfamily protein</fullName>
    </submittedName>
</protein>